<evidence type="ECO:0000256" key="1">
    <source>
        <dbReference type="ARBA" id="ARBA00004267"/>
    </source>
</evidence>
<dbReference type="GO" id="GO:0051321">
    <property type="term" value="P:meiotic cell cycle"/>
    <property type="evidence" value="ECO:0007669"/>
    <property type="project" value="TreeGrafter"/>
</dbReference>
<feature type="domain" description="Gamma tubulin complex component protein N-terminal" evidence="9">
    <location>
        <begin position="2"/>
        <end position="310"/>
    </location>
</feature>
<evidence type="ECO:0000256" key="3">
    <source>
        <dbReference type="ARBA" id="ARBA00022490"/>
    </source>
</evidence>
<dbReference type="Gene3D" id="1.20.120.1900">
    <property type="entry name" value="Gamma-tubulin complex, C-terminal domain"/>
    <property type="match status" value="1"/>
</dbReference>
<dbReference type="GO" id="GO:0051011">
    <property type="term" value="F:microtubule minus-end binding"/>
    <property type="evidence" value="ECO:0007669"/>
    <property type="project" value="TreeGrafter"/>
</dbReference>
<evidence type="ECO:0000313" key="10">
    <source>
        <dbReference type="EMBL" id="EYE96643.1"/>
    </source>
</evidence>
<gene>
    <name evidence="10" type="ORF">EURHEDRAFT_385450</name>
</gene>
<evidence type="ECO:0000256" key="7">
    <source>
        <dbReference type="SAM" id="MobiDB-lite"/>
    </source>
</evidence>
<dbReference type="RefSeq" id="XP_040640331.1">
    <property type="nucleotide sequence ID" value="XM_040779651.1"/>
</dbReference>
<dbReference type="STRING" id="1388766.A0A017SI82"/>
<evidence type="ECO:0000313" key="11">
    <source>
        <dbReference type="Proteomes" id="UP000019804"/>
    </source>
</evidence>
<dbReference type="GO" id="GO:0000930">
    <property type="term" value="C:gamma-tubulin complex"/>
    <property type="evidence" value="ECO:0007669"/>
    <property type="project" value="TreeGrafter"/>
</dbReference>
<evidence type="ECO:0000256" key="4">
    <source>
        <dbReference type="ARBA" id="ARBA00022701"/>
    </source>
</evidence>
<evidence type="ECO:0000259" key="9">
    <source>
        <dbReference type="Pfam" id="PF17681"/>
    </source>
</evidence>
<dbReference type="InterPro" id="IPR040457">
    <property type="entry name" value="GCP_C"/>
</dbReference>
<comment type="similarity">
    <text evidence="2 6">Belongs to the TUBGCP family.</text>
</comment>
<dbReference type="PANTHER" id="PTHR19302:SF27">
    <property type="entry name" value="GAMMA-TUBULIN COMPLEX COMPONENT 4"/>
    <property type="match status" value="1"/>
</dbReference>
<dbReference type="GO" id="GO:0043015">
    <property type="term" value="F:gamma-tubulin binding"/>
    <property type="evidence" value="ECO:0007669"/>
    <property type="project" value="InterPro"/>
</dbReference>
<dbReference type="OrthoDB" id="78652at2759"/>
<evidence type="ECO:0000256" key="2">
    <source>
        <dbReference type="ARBA" id="ARBA00010337"/>
    </source>
</evidence>
<dbReference type="GO" id="GO:0051225">
    <property type="term" value="P:spindle assembly"/>
    <property type="evidence" value="ECO:0007669"/>
    <property type="project" value="TreeGrafter"/>
</dbReference>
<dbReference type="GO" id="GO:0044732">
    <property type="term" value="C:mitotic spindle pole body"/>
    <property type="evidence" value="ECO:0007669"/>
    <property type="project" value="TreeGrafter"/>
</dbReference>
<feature type="region of interest" description="Disordered" evidence="7">
    <location>
        <begin position="565"/>
        <end position="611"/>
    </location>
</feature>
<sequence length="781" mass="86491">MLHEILLSLSGQPSPLFALQGEEDAVAQDVFPLLAPPEKALLASLARLSRLHVRLRNHTSIISSSHPSVICRAVSTTIVTEHLGGFQKKILEVEKAILVEDSGYVGGYGIVPLSTIVGEFAPWTRRLEWLWEVVRFIYPEHRKSHRDCTGAALIDHLRAESQTGYADLEEMALQLVTAAERAWMRQLSMWLLHGTLPAFGKDDFFIQEDDASEGDDFGVTQFAMHTDRLPKFVSASTASSILFIGKSLNHIRAKRKASSTGTSTSLLTSPVTLHAEHIEGLAALESPMSSPKLSNAVNAIRLALSQSTLSKLLPLPKILEMLSVLHNFMLLQRGEFVTALVALADARTSERHRRGKALGGLVGLKPGDLANTLAKAWTELYALQNAEDSGDDELDLARDLLQLSIDDQKKTGRSQDTAGNGLADEISNVSFSDLLFPTPTFLSIQVRPPMDLFLSTTDISVYSKIHSYLLGIRRAQLRLSDLWKHTSLRRSHPSPWGPPRSSTRAGQNRLKRGRDRDNARIVQMRPIWATTSAALYVLSEIGSFFQGEVINCSWQHFREWIEGPSHAGSRASSRPGTASSSKQKEATSFTRTHTASLGDSSQSPQYDTSAHDPETLTVAHRRHLSSLVQSLFLTDAPFTTALRSLLTIVDRFLALTVRLESIQRNMDLETDEGVVDGMADYASEEHEVLRELNDTQKEVKAGIQNVVARLRDIDDSRSGEGRRMFDLARNPNQNWSLTLNANNGIWSTELPNANHYVPRKAAGVDQLLMKLDFGNVNDDRI</sequence>
<dbReference type="InterPro" id="IPR041470">
    <property type="entry name" value="GCP_N"/>
</dbReference>
<dbReference type="GO" id="GO:0000922">
    <property type="term" value="C:spindle pole"/>
    <property type="evidence" value="ECO:0007669"/>
    <property type="project" value="InterPro"/>
</dbReference>
<dbReference type="Pfam" id="PF04130">
    <property type="entry name" value="GCP_C_terminal"/>
    <property type="match status" value="1"/>
</dbReference>
<dbReference type="GeneID" id="63694775"/>
<dbReference type="Pfam" id="PF17681">
    <property type="entry name" value="GCP_N_terminal"/>
    <property type="match status" value="1"/>
</dbReference>
<dbReference type="PANTHER" id="PTHR19302">
    <property type="entry name" value="GAMMA TUBULIN COMPLEX PROTEIN"/>
    <property type="match status" value="1"/>
</dbReference>
<feature type="compositionally biased region" description="Polar residues" evidence="7">
    <location>
        <begin position="570"/>
        <end position="608"/>
    </location>
</feature>
<dbReference type="Proteomes" id="UP000019804">
    <property type="component" value="Unassembled WGS sequence"/>
</dbReference>
<accession>A0A017SI82</accession>
<feature type="domain" description="Gamma tubulin complex component C-terminal" evidence="8">
    <location>
        <begin position="319"/>
        <end position="774"/>
    </location>
</feature>
<proteinExistence type="inferred from homology"/>
<dbReference type="GO" id="GO:0005874">
    <property type="term" value="C:microtubule"/>
    <property type="evidence" value="ECO:0007669"/>
    <property type="project" value="UniProtKB-KW"/>
</dbReference>
<organism evidence="10 11">
    <name type="scientific">Aspergillus ruber (strain CBS 135680)</name>
    <dbReference type="NCBI Taxonomy" id="1388766"/>
    <lineage>
        <taxon>Eukaryota</taxon>
        <taxon>Fungi</taxon>
        <taxon>Dikarya</taxon>
        <taxon>Ascomycota</taxon>
        <taxon>Pezizomycotina</taxon>
        <taxon>Eurotiomycetes</taxon>
        <taxon>Eurotiomycetidae</taxon>
        <taxon>Eurotiales</taxon>
        <taxon>Aspergillaceae</taxon>
        <taxon>Aspergillus</taxon>
        <taxon>Aspergillus subgen. Aspergillus</taxon>
    </lineage>
</organism>
<keyword evidence="11" id="KW-1185">Reference proteome</keyword>
<comment type="subcellular location">
    <subcellularLocation>
        <location evidence="1 6">Cytoplasm</location>
        <location evidence="1 6">Cytoskeleton</location>
        <location evidence="1 6">Microtubule organizing center</location>
    </subcellularLocation>
</comment>
<dbReference type="GO" id="GO:0031122">
    <property type="term" value="P:cytoplasmic microtubule organization"/>
    <property type="evidence" value="ECO:0007669"/>
    <property type="project" value="TreeGrafter"/>
</dbReference>
<name>A0A017SI82_ASPRC</name>
<dbReference type="InterPro" id="IPR042241">
    <property type="entry name" value="GCP_C_sf"/>
</dbReference>
<keyword evidence="4 6" id="KW-0493">Microtubule</keyword>
<evidence type="ECO:0000259" key="8">
    <source>
        <dbReference type="Pfam" id="PF04130"/>
    </source>
</evidence>
<keyword evidence="5 6" id="KW-0206">Cytoskeleton</keyword>
<dbReference type="GO" id="GO:0000278">
    <property type="term" value="P:mitotic cell cycle"/>
    <property type="evidence" value="ECO:0007669"/>
    <property type="project" value="TreeGrafter"/>
</dbReference>
<evidence type="ECO:0000256" key="5">
    <source>
        <dbReference type="ARBA" id="ARBA00023212"/>
    </source>
</evidence>
<dbReference type="EMBL" id="KK088418">
    <property type="protein sequence ID" value="EYE96643.1"/>
    <property type="molecule type" value="Genomic_DNA"/>
</dbReference>
<dbReference type="AlphaFoldDB" id="A0A017SI82"/>
<protein>
    <recommendedName>
        <fullName evidence="6">Spindle pole body component</fullName>
    </recommendedName>
</protein>
<reference evidence="11" key="1">
    <citation type="journal article" date="2014" name="Nat. Commun.">
        <title>Genomic adaptations of the halophilic Dead Sea filamentous fungus Eurotium rubrum.</title>
        <authorList>
            <person name="Kis-Papo T."/>
            <person name="Weig A.R."/>
            <person name="Riley R."/>
            <person name="Persoh D."/>
            <person name="Salamov A."/>
            <person name="Sun H."/>
            <person name="Lipzen A."/>
            <person name="Wasser S.P."/>
            <person name="Rambold G."/>
            <person name="Grigoriev I.V."/>
            <person name="Nevo E."/>
        </authorList>
    </citation>
    <scope>NUCLEOTIDE SEQUENCE [LARGE SCALE GENOMIC DNA]</scope>
    <source>
        <strain evidence="11">CBS 135680</strain>
    </source>
</reference>
<dbReference type="HOGENOM" id="CLU_005595_0_0_1"/>
<dbReference type="GO" id="GO:0007020">
    <property type="term" value="P:microtubule nucleation"/>
    <property type="evidence" value="ECO:0007669"/>
    <property type="project" value="InterPro"/>
</dbReference>
<feature type="region of interest" description="Disordered" evidence="7">
    <location>
        <begin position="488"/>
        <end position="516"/>
    </location>
</feature>
<dbReference type="InterPro" id="IPR007259">
    <property type="entry name" value="GCP"/>
</dbReference>
<evidence type="ECO:0000256" key="6">
    <source>
        <dbReference type="RuleBase" id="RU363050"/>
    </source>
</evidence>
<keyword evidence="3 6" id="KW-0963">Cytoplasm</keyword>